<comment type="caution">
    <text evidence="1">The sequence shown here is derived from an EMBL/GenBank/DDBJ whole genome shotgun (WGS) entry which is preliminary data.</text>
</comment>
<proteinExistence type="predicted"/>
<dbReference type="AlphaFoldDB" id="A0A484FYV2"/>
<dbReference type="OrthoDB" id="5243398at2759"/>
<accession>A0A484FYV2</accession>
<reference evidence="2" key="1">
    <citation type="journal article" date="2013" name="New Phytol.">
        <title>Comparative genomic and transcriptomic analyses reveal the hemibiotrophic stage shift of Colletotrichum fungi.</title>
        <authorList>
            <person name="Gan P."/>
            <person name="Ikeda K."/>
            <person name="Irieda H."/>
            <person name="Narusaka M."/>
            <person name="O'Connell R.J."/>
            <person name="Narusaka Y."/>
            <person name="Takano Y."/>
            <person name="Kubo Y."/>
            <person name="Shirasu K."/>
        </authorList>
    </citation>
    <scope>NUCLEOTIDE SEQUENCE [LARGE SCALE GENOMIC DNA]</scope>
    <source>
        <strain evidence="2">104-T / ATCC 96160 / CBS 514.97 / LARS 414 / MAFF 240422</strain>
    </source>
</reference>
<name>A0A484FYV2_COLOR</name>
<evidence type="ECO:0000313" key="2">
    <source>
        <dbReference type="Proteomes" id="UP000014480"/>
    </source>
</evidence>
<organism evidence="1 2">
    <name type="scientific">Colletotrichum orbiculare (strain 104-T / ATCC 96160 / CBS 514.97 / LARS 414 / MAFF 240422)</name>
    <name type="common">Cucumber anthracnose fungus</name>
    <name type="synonym">Colletotrichum lagenarium</name>
    <dbReference type="NCBI Taxonomy" id="1213857"/>
    <lineage>
        <taxon>Eukaryota</taxon>
        <taxon>Fungi</taxon>
        <taxon>Dikarya</taxon>
        <taxon>Ascomycota</taxon>
        <taxon>Pezizomycotina</taxon>
        <taxon>Sordariomycetes</taxon>
        <taxon>Hypocreomycetidae</taxon>
        <taxon>Glomerellales</taxon>
        <taxon>Glomerellaceae</taxon>
        <taxon>Colletotrichum</taxon>
        <taxon>Colletotrichum orbiculare species complex</taxon>
    </lineage>
</organism>
<dbReference type="Proteomes" id="UP000014480">
    <property type="component" value="Unassembled WGS sequence"/>
</dbReference>
<sequence length="135" mass="14616">MATVGAISLISANAVDVACPDKLGAVAGSDLHYAPLLMTHRGDINGAGLPQKSSLMQDDTSGFYRDSRVRNPVPSKLHGKTDTKNGNFGVMHMKLNTTWESRDRGAAAKRTSEGTQLAAKMAQTDRYVHIKRSRF</sequence>
<keyword evidence="2" id="KW-1185">Reference proteome</keyword>
<reference evidence="2" key="2">
    <citation type="journal article" date="2019" name="Mol. Plant Microbe Interact.">
        <title>Genome sequence resources for four phytopathogenic fungi from the Colletotrichum orbiculare species complex.</title>
        <authorList>
            <person name="Gan P."/>
            <person name="Tsushima A."/>
            <person name="Narusaka M."/>
            <person name="Narusaka Y."/>
            <person name="Takano Y."/>
            <person name="Kubo Y."/>
            <person name="Shirasu K."/>
        </authorList>
    </citation>
    <scope>GENOME REANNOTATION</scope>
    <source>
        <strain evidence="2">104-T / ATCC 96160 / CBS 514.97 / LARS 414 / MAFF 240422</strain>
    </source>
</reference>
<evidence type="ECO:0000313" key="1">
    <source>
        <dbReference type="EMBL" id="TDZ22961.1"/>
    </source>
</evidence>
<gene>
    <name evidence="1" type="ORF">Cob_v004112</name>
</gene>
<dbReference type="EMBL" id="AMCV02000008">
    <property type="protein sequence ID" value="TDZ22961.1"/>
    <property type="molecule type" value="Genomic_DNA"/>
</dbReference>
<protein>
    <submittedName>
        <fullName evidence="1">Uncharacterized protein</fullName>
    </submittedName>
</protein>
<dbReference type="STRING" id="1213857.A0A484FYV2"/>